<proteinExistence type="predicted"/>
<dbReference type="Pfam" id="PF20153">
    <property type="entry name" value="DUF6535"/>
    <property type="match status" value="1"/>
</dbReference>
<sequence length="626" mass="70345">MSQAQATEQPASRPTGGSSNVRYVEVAPSTGWHTMAKAVREADEDKIRDCKEDIDTLLVFAGLYSAVLSAFNIESYTALQPNPNDQMIYLLERIAVQTQSYTISSGVLNSTIPSPPPLPTFAAPLWALRVNGLWFASLIVSLATASLSMLVKQWLREYLAFDYTAPRERVRALQYRRPGLKKWKVFEIAAVLPMLLQLSLGLFFVGLCFFTANVDKRMGLTSVPLVSEWAFFLASTTLAPLFSPRCPYKMPLFNSLMRLTRTKITMNLRRAFVVTLGHIDKFFPSSKPSQLHSEVDEEDKLVNSDADDIDILLSTDTIMADDNILLAMWNTLKGRSAPARLLAFIMELIIACVGSEGEYLRPIRLRSIPDLSMLSRKAWDAFMEMLVDLIDIHHSGGPLLVFSPDWLHKATLLLFSSSPYPLPSSANDHLRNLVATYYKDQEPDNAIRSIASWISPRAGEKPFTPRPLIQRLRFLYVDVPPETPILTTWTMSFMYAGLLSTYSPRFHTPATESLSQFFFKNPDIFKQPEALAILDEIWALLDLVLKSDYRTVDRSELLYLGLEYADQMGSRNFAVSSLAATWASSPARYKALYPLARKHHSRGEAPDVHTRMLKLGLDAFCESASA</sequence>
<evidence type="ECO:0000259" key="3">
    <source>
        <dbReference type="Pfam" id="PF20153"/>
    </source>
</evidence>
<keyword evidence="2" id="KW-0812">Transmembrane</keyword>
<keyword evidence="2" id="KW-0472">Membrane</keyword>
<evidence type="ECO:0000256" key="1">
    <source>
        <dbReference type="SAM" id="MobiDB-lite"/>
    </source>
</evidence>
<comment type="caution">
    <text evidence="4">The sequence shown here is derived from an EMBL/GenBank/DDBJ whole genome shotgun (WGS) entry which is preliminary data.</text>
</comment>
<name>A0A9P3G968_9APHY</name>
<dbReference type="AlphaFoldDB" id="A0A9P3G968"/>
<feature type="transmembrane region" description="Helical" evidence="2">
    <location>
        <begin position="56"/>
        <end position="73"/>
    </location>
</feature>
<feature type="region of interest" description="Disordered" evidence="1">
    <location>
        <begin position="1"/>
        <end position="20"/>
    </location>
</feature>
<keyword evidence="5" id="KW-1185">Reference proteome</keyword>
<evidence type="ECO:0000256" key="2">
    <source>
        <dbReference type="SAM" id="Phobius"/>
    </source>
</evidence>
<protein>
    <recommendedName>
        <fullName evidence="3">DUF6535 domain-containing protein</fullName>
    </recommendedName>
</protein>
<dbReference type="OrthoDB" id="3235960at2759"/>
<organism evidence="4 5">
    <name type="scientific">Phanerochaete sordida</name>
    <dbReference type="NCBI Taxonomy" id="48140"/>
    <lineage>
        <taxon>Eukaryota</taxon>
        <taxon>Fungi</taxon>
        <taxon>Dikarya</taxon>
        <taxon>Basidiomycota</taxon>
        <taxon>Agaricomycotina</taxon>
        <taxon>Agaricomycetes</taxon>
        <taxon>Polyporales</taxon>
        <taxon>Phanerochaetaceae</taxon>
        <taxon>Phanerochaete</taxon>
    </lineage>
</organism>
<evidence type="ECO:0000313" key="4">
    <source>
        <dbReference type="EMBL" id="GJE90526.1"/>
    </source>
</evidence>
<feature type="domain" description="DUF6535" evidence="3">
    <location>
        <begin position="32"/>
        <end position="212"/>
    </location>
</feature>
<accession>A0A9P3G968</accession>
<dbReference type="InterPro" id="IPR045338">
    <property type="entry name" value="DUF6535"/>
</dbReference>
<gene>
    <name evidence="4" type="ORF">PsYK624_066660</name>
</gene>
<reference evidence="4 5" key="1">
    <citation type="submission" date="2021-08" db="EMBL/GenBank/DDBJ databases">
        <title>Draft Genome Sequence of Phanerochaete sordida strain YK-624.</title>
        <authorList>
            <person name="Mori T."/>
            <person name="Dohra H."/>
            <person name="Suzuki T."/>
            <person name="Kawagishi H."/>
            <person name="Hirai H."/>
        </authorList>
    </citation>
    <scope>NUCLEOTIDE SEQUENCE [LARGE SCALE GENOMIC DNA]</scope>
    <source>
        <strain evidence="4 5">YK-624</strain>
    </source>
</reference>
<feature type="transmembrane region" description="Helical" evidence="2">
    <location>
        <begin position="133"/>
        <end position="151"/>
    </location>
</feature>
<dbReference type="EMBL" id="BPQB01000017">
    <property type="protein sequence ID" value="GJE90526.1"/>
    <property type="molecule type" value="Genomic_DNA"/>
</dbReference>
<evidence type="ECO:0000313" key="5">
    <source>
        <dbReference type="Proteomes" id="UP000703269"/>
    </source>
</evidence>
<keyword evidence="2" id="KW-1133">Transmembrane helix</keyword>
<feature type="transmembrane region" description="Helical" evidence="2">
    <location>
        <begin position="185"/>
        <end position="212"/>
    </location>
</feature>
<dbReference type="Proteomes" id="UP000703269">
    <property type="component" value="Unassembled WGS sequence"/>
</dbReference>